<evidence type="ECO:0000259" key="12">
    <source>
        <dbReference type="Pfam" id="PF25417"/>
    </source>
</evidence>
<dbReference type="VEuPathDB" id="FungiDB:CHGG_03671"/>
<feature type="transmembrane region" description="Helical" evidence="11">
    <location>
        <begin position="873"/>
        <end position="891"/>
    </location>
</feature>
<feature type="transmembrane region" description="Helical" evidence="11">
    <location>
        <begin position="826"/>
        <end position="853"/>
    </location>
</feature>
<feature type="compositionally biased region" description="Acidic residues" evidence="10">
    <location>
        <begin position="360"/>
        <end position="371"/>
    </location>
</feature>
<keyword evidence="6 11" id="KW-0812">Transmembrane</keyword>
<feature type="transmembrane region" description="Helical" evidence="11">
    <location>
        <begin position="555"/>
        <end position="581"/>
    </location>
</feature>
<feature type="region of interest" description="Disordered" evidence="10">
    <location>
        <begin position="1"/>
        <end position="76"/>
    </location>
</feature>
<feature type="region of interest" description="Disordered" evidence="10">
    <location>
        <begin position="1415"/>
        <end position="1442"/>
    </location>
</feature>
<dbReference type="InterPro" id="IPR038665">
    <property type="entry name" value="Voltage-dep_anion_channel_sf"/>
</dbReference>
<dbReference type="STRING" id="306901.Q2H7Y3"/>
<feature type="transmembrane region" description="Helical" evidence="11">
    <location>
        <begin position="1803"/>
        <end position="1824"/>
    </location>
</feature>
<reference evidence="14" key="1">
    <citation type="journal article" date="2015" name="Genome Announc.">
        <title>Draft genome sequence of the cellulolytic fungus Chaetomium globosum.</title>
        <authorList>
            <person name="Cuomo C.A."/>
            <person name="Untereiner W.A."/>
            <person name="Ma L.-J."/>
            <person name="Grabherr M."/>
            <person name="Birren B.W."/>
        </authorList>
    </citation>
    <scope>NUCLEOTIDE SEQUENCE [LARGE SCALE GENOMIC DNA]</scope>
    <source>
        <strain evidence="14">ATCC 6205 / CBS 148.51 / DSM 1962 / NBRC 6347 / NRRL 1970</strain>
    </source>
</reference>
<feature type="transmembrane region" description="Helical" evidence="11">
    <location>
        <begin position="1616"/>
        <end position="1637"/>
    </location>
</feature>
<feature type="transmembrane region" description="Helical" evidence="11">
    <location>
        <begin position="1583"/>
        <end position="1604"/>
    </location>
</feature>
<feature type="transmembrane region" description="Helical" evidence="11">
    <location>
        <begin position="1905"/>
        <end position="1925"/>
    </location>
</feature>
<feature type="transmembrane region" description="Helical" evidence="11">
    <location>
        <begin position="1263"/>
        <end position="1287"/>
    </location>
</feature>
<feature type="domain" description="DUF7889" evidence="12">
    <location>
        <begin position="407"/>
        <end position="449"/>
    </location>
</feature>
<comment type="catalytic activity">
    <reaction evidence="1">
        <text>S-ubiquitinyl-[E2 ubiquitin-conjugating enzyme]-L-cysteine + [acceptor protein]-L-lysine = [E2 ubiquitin-conjugating enzyme]-L-cysteine + N(6)-ubiquitinyl-[acceptor protein]-L-lysine.</text>
        <dbReference type="EC" id="2.3.2.27"/>
    </reaction>
</comment>
<feature type="compositionally biased region" description="Pro residues" evidence="10">
    <location>
        <begin position="29"/>
        <end position="39"/>
    </location>
</feature>
<dbReference type="Proteomes" id="UP000001056">
    <property type="component" value="Unassembled WGS sequence"/>
</dbReference>
<feature type="transmembrane region" description="Helical" evidence="11">
    <location>
        <begin position="1731"/>
        <end position="1751"/>
    </location>
</feature>
<dbReference type="InParanoid" id="Q2H7Y3"/>
<evidence type="ECO:0000256" key="5">
    <source>
        <dbReference type="ARBA" id="ARBA00022679"/>
    </source>
</evidence>
<evidence type="ECO:0000256" key="10">
    <source>
        <dbReference type="SAM" id="MobiDB-lite"/>
    </source>
</evidence>
<feature type="transmembrane region" description="Helical" evidence="11">
    <location>
        <begin position="1763"/>
        <end position="1782"/>
    </location>
</feature>
<feature type="transmembrane region" description="Helical" evidence="11">
    <location>
        <begin position="776"/>
        <end position="794"/>
    </location>
</feature>
<dbReference type="HOGENOM" id="CLU_234834_0_0_1"/>
<gene>
    <name evidence="13" type="ORF">CHGG_03671</name>
</gene>
<feature type="transmembrane region" description="Helical" evidence="11">
    <location>
        <begin position="1162"/>
        <end position="1185"/>
    </location>
</feature>
<evidence type="ECO:0000256" key="8">
    <source>
        <dbReference type="ARBA" id="ARBA00022989"/>
    </source>
</evidence>
<dbReference type="EC" id="2.3.2.27" evidence="4"/>
<comment type="subcellular location">
    <subcellularLocation>
        <location evidence="2">Membrane</location>
        <topology evidence="2">Multi-pass membrane protein</topology>
    </subcellularLocation>
</comment>
<keyword evidence="14" id="KW-1185">Reference proteome</keyword>
<dbReference type="PANTHER" id="PTHR13145:SF0">
    <property type="entry name" value="E3 UBIQUITIN-PROTEIN LIGASE MARCHF6"/>
    <property type="match status" value="1"/>
</dbReference>
<feature type="transmembrane region" description="Helical" evidence="11">
    <location>
        <begin position="974"/>
        <end position="992"/>
    </location>
</feature>
<protein>
    <recommendedName>
        <fullName evidence="4">RING-type E3 ubiquitin transferase</fullName>
        <ecNumber evidence="4">2.3.2.27</ecNumber>
    </recommendedName>
</protein>
<dbReference type="GO" id="GO:0036503">
    <property type="term" value="P:ERAD pathway"/>
    <property type="evidence" value="ECO:0007669"/>
    <property type="project" value="TreeGrafter"/>
</dbReference>
<evidence type="ECO:0000256" key="7">
    <source>
        <dbReference type="ARBA" id="ARBA00022786"/>
    </source>
</evidence>
<evidence type="ECO:0000256" key="4">
    <source>
        <dbReference type="ARBA" id="ARBA00012483"/>
    </source>
</evidence>
<dbReference type="Pfam" id="PF25417">
    <property type="entry name" value="DUF7889"/>
    <property type="match status" value="1"/>
</dbReference>
<proteinExistence type="predicted"/>
<keyword evidence="7" id="KW-0833">Ubl conjugation pathway</keyword>
<feature type="transmembrane region" description="Helical" evidence="11">
    <location>
        <begin position="1658"/>
        <end position="1677"/>
    </location>
</feature>
<keyword evidence="9 11" id="KW-0472">Membrane</keyword>
<feature type="transmembrane region" description="Helical" evidence="11">
    <location>
        <begin position="1844"/>
        <end position="1867"/>
    </location>
</feature>
<feature type="transmembrane region" description="Helical" evidence="11">
    <location>
        <begin position="1879"/>
        <end position="1899"/>
    </location>
</feature>
<feature type="transmembrane region" description="Helical" evidence="11">
    <location>
        <begin position="932"/>
        <end position="954"/>
    </location>
</feature>
<dbReference type="Pfam" id="PF03595">
    <property type="entry name" value="SLAC1"/>
    <property type="match status" value="1"/>
</dbReference>
<dbReference type="CDD" id="cd09317">
    <property type="entry name" value="TDT_Mae1_like"/>
    <property type="match status" value="1"/>
</dbReference>
<comment type="pathway">
    <text evidence="3">Protein modification; protein ubiquitination.</text>
</comment>
<dbReference type="Gene3D" id="1.50.10.150">
    <property type="entry name" value="Voltage-dependent anion channel"/>
    <property type="match status" value="1"/>
</dbReference>
<evidence type="ECO:0000256" key="1">
    <source>
        <dbReference type="ARBA" id="ARBA00000900"/>
    </source>
</evidence>
<feature type="transmembrane region" description="Helical" evidence="11">
    <location>
        <begin position="1697"/>
        <end position="1719"/>
    </location>
</feature>
<sequence>MTNGVPMQQPPDPTLDAVTGGLPLDRFPEPFPAPAPDPPVYHKGRRRKSSSTSSRRAEPPDSQLPEPDTCRDMSRGRAPAEEPLFFPCKCSGSIKHVHPGLPDGVVVALAKRSIASCARLRSASRSSTTPTCPRPSRPMSWSGHHRQIRVAPTCVTLDEGQLWLRTSGGLISGCRYYHAYRVRTAILKSTTKGLGSRSAVLVTTGDGFGVCEAFNGTDVCPSSVLLRRQPHRQVHGNASAFSRLPDPIPQSLLGGVGFLQNLTRHTYFNRFVIHVLEGLIITVLVIVCFILIILVRDYVVQQQPERNLRAAWAAVENPQPPPVVLVRPQVQPQEILRHAAIEADDTAIQAIEAVEAIEADDTANEADDEEEPALRPPPQRQLVVPLGVPPLPRDQGEAGPVFNMEAAHEYLDVFREARGDPQEIMRIARERGLDDRMDYWVQITARSTSHLSATPTLAPVPAPVRRAPAGIVGRVADFMWGRVDALEEADLAPVNFRGDFAEDDPDDGHGNAPANPAGQAGEGAEAAAAAGLDAEALEDAEDLEGILELVGMRGLLIGLFQNAIFCACLVTFTIFLAIFIPYNIGRVSIWALANPMQIASILFSLSKLVQDCALLVGGVASSALSEVVHLLSRALMLPSVAEHSMGVSNTSWAMAVGAANRIGGNFVTEWPFSSTSEVRNFSAISHASLFTLKGYVAAGFSGLWGLLDFVFGGDYATKGAAASALATETFPVVWQYVRALPAAVFTPSTWVLNINLPVTAIATNAELAHWGGADRFWAILMGYVAMFLMAALYMRRGVPFSTSQAGQRWETYLMDWLNQASGVVKVILIISIEMLVFPLYCGMLLNIALLPLFEQTTLKSRLLFTLHYPVTSIFVHWFIGTGYMFHFALFVSMCRKIMRKGVLYFIRDPDDPDFHPVRDVLDRNVTTQLRKILFSAFVYGALVVVCLGGVVWGLSLSLPVLPIHTSSNEPVLEFPIDLLFYNFLMPYAVRLFRPSHWLHAMYRWWFRRCARALRITWFLFGERRIDEEGQLALAPDSPDRSLPAWRQWFLEVDADGRVVVRSWHGILDGDTAKRPVVKSEHIAKYNAKKETLVRSNQLITDGRFVRTPASDQVKIPKGAGVFLAVNENNTRQDGVWDRPQNDIYSSDQYQLVYLPPNFGIRIFLFILFIWAFAAATGVAITIVPLVFGRWMFRTMIPSHVRANDIYAFSIGIYVLGSAVYALSHVPTAYRTARAHIAATMVAGRGHHTFWQTRDAILHAVRILYTYFFILLVAPLIVASLMELYALMPLNELMYGVVLKPEFRKSPRRRHRQGRNPGAHSAGRSDLDLARLAIAKGFADFVMKGPGMVPAHGPPDQALYNACAVLIYRMSFFVVALAIGSCFALWSAVSMCHRWQVRIRDEAYLIGERLHNFGAANAPRPRNASGGSGMGGCPRTESTPKSCVRCDPRAPALPGRQGILSGPSNDAATCLINLGLPSSLPDYPPHPQGGERGFLSRQPSFGETPSSSGRSSTEYNGSHLGDIEKSLPIQTIPSLRLEVLQSITRSHHGDHDKSTEPRCVEVNSKADEPADEATRPKLGIRQRLAHFTWAWYTLTMSTGGLALLIRSQPHQFPGLHQIGLAVFIINIALFVLVTSALVARFCLFPGTFLRSVTHPREGFFFPTFFLSIATLITCTQRYCVPDDPEVARATSKSLMWAIQIAFWVYVAVTTSVAVGQYSYVFSAHSFGLQTMMPTWILPIFPIMLSGTIASVISETQPEASGVSIAVAGLTCQGLGIAVAFMMYSHMVGRLMQSGLPNREHRTGLFMCVGPPAFTALAFLGMGRSLPETFDHDMDGLTDAATIETMGLIGAGFLWALSFWWFGIALLAVIQSPPRYFHLGWWAAVFPNTGFTLATISIGTAFRNEPILWFATAMSIVLLLTYLFVLCHHIRAVVVQDIMYPGRDEDVEDH</sequence>
<feature type="transmembrane region" description="Helical" evidence="11">
    <location>
        <begin position="1205"/>
        <end position="1223"/>
    </location>
</feature>
<dbReference type="InterPro" id="IPR004695">
    <property type="entry name" value="SLAC1/Mae1/Ssu1/TehA"/>
</dbReference>
<name>Q2H7Y3_CHAGB</name>
<evidence type="ECO:0000313" key="13">
    <source>
        <dbReference type="EMBL" id="EAQ91736.1"/>
    </source>
</evidence>
<dbReference type="GeneID" id="4388391"/>
<evidence type="ECO:0000313" key="14">
    <source>
        <dbReference type="Proteomes" id="UP000001056"/>
    </source>
</evidence>
<evidence type="ECO:0000256" key="6">
    <source>
        <dbReference type="ARBA" id="ARBA00022692"/>
    </source>
</evidence>
<evidence type="ECO:0000256" key="11">
    <source>
        <dbReference type="SAM" id="Phobius"/>
    </source>
</evidence>
<feature type="compositionally biased region" description="Polar residues" evidence="10">
    <location>
        <begin position="1496"/>
        <end position="1515"/>
    </location>
</feature>
<feature type="region of interest" description="Disordered" evidence="10">
    <location>
        <begin position="360"/>
        <end position="382"/>
    </location>
</feature>
<feature type="region of interest" description="Disordered" evidence="10">
    <location>
        <begin position="1480"/>
        <end position="1520"/>
    </location>
</feature>
<evidence type="ECO:0000256" key="3">
    <source>
        <dbReference type="ARBA" id="ARBA00004906"/>
    </source>
</evidence>
<keyword evidence="5" id="KW-0808">Transferase</keyword>
<feature type="transmembrane region" description="Helical" evidence="11">
    <location>
        <begin position="1365"/>
        <end position="1388"/>
    </location>
</feature>
<dbReference type="eggNOG" id="KOG1609">
    <property type="taxonomic scope" value="Eukaryota"/>
</dbReference>
<feature type="region of interest" description="Disordered" evidence="10">
    <location>
        <begin position="497"/>
        <end position="520"/>
    </location>
</feature>
<feature type="transmembrane region" description="Helical" evidence="11">
    <location>
        <begin position="271"/>
        <end position="295"/>
    </location>
</feature>
<dbReference type="PANTHER" id="PTHR13145">
    <property type="entry name" value="SSM4 PROTEIN"/>
    <property type="match status" value="1"/>
</dbReference>
<dbReference type="GO" id="GO:0005789">
    <property type="term" value="C:endoplasmic reticulum membrane"/>
    <property type="evidence" value="ECO:0007669"/>
    <property type="project" value="TreeGrafter"/>
</dbReference>
<dbReference type="EMBL" id="CH408030">
    <property type="protein sequence ID" value="EAQ91736.1"/>
    <property type="molecule type" value="Genomic_DNA"/>
</dbReference>
<evidence type="ECO:0000256" key="9">
    <source>
        <dbReference type="ARBA" id="ARBA00023136"/>
    </source>
</evidence>
<dbReference type="OrthoDB" id="1108038at2759"/>
<evidence type="ECO:0000256" key="2">
    <source>
        <dbReference type="ARBA" id="ARBA00004141"/>
    </source>
</evidence>
<dbReference type="GO" id="GO:0015140">
    <property type="term" value="F:malate transmembrane transporter activity"/>
    <property type="evidence" value="ECO:0007669"/>
    <property type="project" value="InterPro"/>
</dbReference>
<dbReference type="GO" id="GO:0061630">
    <property type="term" value="F:ubiquitin protein ligase activity"/>
    <property type="evidence" value="ECO:0007669"/>
    <property type="project" value="UniProtKB-EC"/>
</dbReference>
<dbReference type="RefSeq" id="XP_001230187.1">
    <property type="nucleotide sequence ID" value="XM_001230186.1"/>
</dbReference>
<dbReference type="InterPro" id="IPR030185">
    <property type="entry name" value="Mae1"/>
</dbReference>
<keyword evidence="8 11" id="KW-1133">Transmembrane helix</keyword>
<dbReference type="InterPro" id="IPR057211">
    <property type="entry name" value="DUF7889"/>
</dbReference>
<organism evidence="13 14">
    <name type="scientific">Chaetomium globosum (strain ATCC 6205 / CBS 148.51 / DSM 1962 / NBRC 6347 / NRRL 1970)</name>
    <name type="common">Soil fungus</name>
    <dbReference type="NCBI Taxonomy" id="306901"/>
    <lineage>
        <taxon>Eukaryota</taxon>
        <taxon>Fungi</taxon>
        <taxon>Dikarya</taxon>
        <taxon>Ascomycota</taxon>
        <taxon>Pezizomycotina</taxon>
        <taxon>Sordariomycetes</taxon>
        <taxon>Sordariomycetidae</taxon>
        <taxon>Sordariales</taxon>
        <taxon>Chaetomiaceae</taxon>
        <taxon>Chaetomium</taxon>
    </lineage>
</organism>
<accession>Q2H7Y3</accession>